<evidence type="ECO:0000313" key="2">
    <source>
        <dbReference type="Proteomes" id="UP000228614"/>
    </source>
</evidence>
<protein>
    <submittedName>
        <fullName evidence="1">Uncharacterized protein</fullName>
    </submittedName>
</protein>
<evidence type="ECO:0000313" key="1">
    <source>
        <dbReference type="EMBL" id="PIR94934.1"/>
    </source>
</evidence>
<reference evidence="2" key="1">
    <citation type="submission" date="2017-09" db="EMBL/GenBank/DDBJ databases">
        <title>Depth-based differentiation of microbial function through sediment-hosted aquifers and enrichment of novel symbionts in the deep terrestrial subsurface.</title>
        <authorList>
            <person name="Probst A.J."/>
            <person name="Ladd B."/>
            <person name="Jarett J.K."/>
            <person name="Geller-Mcgrath D.E."/>
            <person name="Sieber C.M.K."/>
            <person name="Emerson J.B."/>
            <person name="Anantharaman K."/>
            <person name="Thomas B.C."/>
            <person name="Malmstrom R."/>
            <person name="Stieglmeier M."/>
            <person name="Klingl A."/>
            <person name="Woyke T."/>
            <person name="Ryan C.M."/>
            <person name="Banfield J.F."/>
        </authorList>
    </citation>
    <scope>NUCLEOTIDE SEQUENCE [LARGE SCALE GENOMIC DNA]</scope>
</reference>
<proteinExistence type="predicted"/>
<dbReference type="EMBL" id="PFAN01000074">
    <property type="protein sequence ID" value="PIR94934.1"/>
    <property type="molecule type" value="Genomic_DNA"/>
</dbReference>
<gene>
    <name evidence="1" type="ORF">COT95_01430</name>
</gene>
<organism evidence="1 2">
    <name type="scientific">Candidatus Falkowbacteria bacterium CG10_big_fil_rev_8_21_14_0_10_37_6</name>
    <dbReference type="NCBI Taxonomy" id="1974563"/>
    <lineage>
        <taxon>Bacteria</taxon>
        <taxon>Candidatus Falkowiibacteriota</taxon>
    </lineage>
</organism>
<feature type="non-terminal residue" evidence="1">
    <location>
        <position position="1"/>
    </location>
</feature>
<dbReference type="AlphaFoldDB" id="A0A2H0V749"/>
<name>A0A2H0V749_9BACT</name>
<sequence length="76" mass="8860">DKLDQVRKNFISFNEVVKNLIDNILTRKSEILAEMLADDFDVNRKQVLRAEVAVLENSEKQIASFLQNFDLFDTKD</sequence>
<accession>A0A2H0V749</accession>
<dbReference type="Proteomes" id="UP000228614">
    <property type="component" value="Unassembled WGS sequence"/>
</dbReference>
<comment type="caution">
    <text evidence="1">The sequence shown here is derived from an EMBL/GenBank/DDBJ whole genome shotgun (WGS) entry which is preliminary data.</text>
</comment>